<comment type="caution">
    <text evidence="1">The sequence shown here is derived from an EMBL/GenBank/DDBJ whole genome shotgun (WGS) entry which is preliminary data.</text>
</comment>
<protein>
    <submittedName>
        <fullName evidence="1">Uncharacterized protein</fullName>
    </submittedName>
</protein>
<evidence type="ECO:0000313" key="1">
    <source>
        <dbReference type="EMBL" id="KAG1563563.1"/>
    </source>
</evidence>
<sequence>MKSFQQEKAGYLKVTESASRKLTGKQKSTTLDSHRDKKIKTISNESHIPHLVAPSNDDQYDSSVRLECLYAYYLQYKRLLYNMDSRFAAAQLASKNELNIGYEAVKEQEAKMKAKELEEEAKENGIVKYFSRLKEVLNKIDEKLEQDGEIDYLKGLLNDLLIELKDIKIPASSIHEDIKILTKCRELIQDIIDS</sequence>
<name>A0A9P6YS53_9FUNG</name>
<dbReference type="Proteomes" id="UP000740926">
    <property type="component" value="Unassembled WGS sequence"/>
</dbReference>
<gene>
    <name evidence="1" type="ORF">G6F50_011882</name>
</gene>
<organism evidence="1 2">
    <name type="scientific">Rhizopus delemar</name>
    <dbReference type="NCBI Taxonomy" id="936053"/>
    <lineage>
        <taxon>Eukaryota</taxon>
        <taxon>Fungi</taxon>
        <taxon>Fungi incertae sedis</taxon>
        <taxon>Mucoromycota</taxon>
        <taxon>Mucoromycotina</taxon>
        <taxon>Mucoromycetes</taxon>
        <taxon>Mucorales</taxon>
        <taxon>Mucorineae</taxon>
        <taxon>Rhizopodaceae</taxon>
        <taxon>Rhizopus</taxon>
    </lineage>
</organism>
<evidence type="ECO:0000313" key="2">
    <source>
        <dbReference type="Proteomes" id="UP000740926"/>
    </source>
</evidence>
<reference evidence="1 2" key="1">
    <citation type="journal article" date="2020" name="Microb. Genom.">
        <title>Genetic diversity of clinical and environmental Mucorales isolates obtained from an investigation of mucormycosis cases among solid organ transplant recipients.</title>
        <authorList>
            <person name="Nguyen M.H."/>
            <person name="Kaul D."/>
            <person name="Muto C."/>
            <person name="Cheng S.J."/>
            <person name="Richter R.A."/>
            <person name="Bruno V.M."/>
            <person name="Liu G."/>
            <person name="Beyhan S."/>
            <person name="Sundermann A.J."/>
            <person name="Mounaud S."/>
            <person name="Pasculle A.W."/>
            <person name="Nierman W.C."/>
            <person name="Driscoll E."/>
            <person name="Cumbie R."/>
            <person name="Clancy C.J."/>
            <person name="Dupont C.L."/>
        </authorList>
    </citation>
    <scope>NUCLEOTIDE SEQUENCE [LARGE SCALE GENOMIC DNA]</scope>
    <source>
        <strain evidence="1 2">GL24</strain>
    </source>
</reference>
<accession>A0A9P6YS53</accession>
<keyword evidence="2" id="KW-1185">Reference proteome</keyword>
<proteinExistence type="predicted"/>
<dbReference type="EMBL" id="JAANIU010003280">
    <property type="protein sequence ID" value="KAG1563563.1"/>
    <property type="molecule type" value="Genomic_DNA"/>
</dbReference>
<dbReference type="AlphaFoldDB" id="A0A9P6YS53"/>